<evidence type="ECO:0000313" key="3">
    <source>
        <dbReference type="Proteomes" id="UP001201980"/>
    </source>
</evidence>
<feature type="region of interest" description="Disordered" evidence="1">
    <location>
        <begin position="205"/>
        <end position="248"/>
    </location>
</feature>
<comment type="caution">
    <text evidence="2">The sequence shown here is derived from an EMBL/GenBank/DDBJ whole genome shotgun (WGS) entry which is preliminary data.</text>
</comment>
<feature type="region of interest" description="Disordered" evidence="1">
    <location>
        <begin position="1"/>
        <end position="81"/>
    </location>
</feature>
<feature type="compositionally biased region" description="Low complexity" evidence="1">
    <location>
        <begin position="19"/>
        <end position="30"/>
    </location>
</feature>
<dbReference type="Proteomes" id="UP001201980">
    <property type="component" value="Unassembled WGS sequence"/>
</dbReference>
<organism evidence="2 3">
    <name type="scientific">Zalerion maritima</name>
    <dbReference type="NCBI Taxonomy" id="339359"/>
    <lineage>
        <taxon>Eukaryota</taxon>
        <taxon>Fungi</taxon>
        <taxon>Dikarya</taxon>
        <taxon>Ascomycota</taxon>
        <taxon>Pezizomycotina</taxon>
        <taxon>Sordariomycetes</taxon>
        <taxon>Lulworthiomycetidae</taxon>
        <taxon>Lulworthiales</taxon>
        <taxon>Lulworthiaceae</taxon>
        <taxon>Zalerion</taxon>
    </lineage>
</organism>
<name>A0AAD5WTV9_9PEZI</name>
<proteinExistence type="predicted"/>
<accession>A0AAD5WTV9</accession>
<dbReference type="EMBL" id="JAKWBI020000041">
    <property type="protein sequence ID" value="KAJ2904943.1"/>
    <property type="molecule type" value="Genomic_DNA"/>
</dbReference>
<reference evidence="2" key="1">
    <citation type="submission" date="2022-07" db="EMBL/GenBank/DDBJ databases">
        <title>Draft genome sequence of Zalerion maritima ATCC 34329, a (micro)plastics degrading marine fungus.</title>
        <authorList>
            <person name="Paco A."/>
            <person name="Goncalves M.F.M."/>
            <person name="Rocha-Santos T.A.P."/>
            <person name="Alves A."/>
        </authorList>
    </citation>
    <scope>NUCLEOTIDE SEQUENCE</scope>
    <source>
        <strain evidence="2">ATCC 34329</strain>
    </source>
</reference>
<feature type="compositionally biased region" description="Acidic residues" evidence="1">
    <location>
        <begin position="228"/>
        <end position="239"/>
    </location>
</feature>
<protein>
    <submittedName>
        <fullName evidence="2">Uncharacterized protein</fullName>
    </submittedName>
</protein>
<sequence length="248" mass="26630">MMLSGNSPLKQVAMEANKSSAGSAGSAGSADPLKKTSSFTGSKASNEATGTTAGRKPDISSPGRIGTPGKSACHDPITNLSMKASPGSPVPFLSSPFNAAPLSPDLTQQCAGTCKRFLPISAFLRKPVSLDTDSPRPSPTGIIKMDKCELCHSARANWIKKTQRKSGGNTFVQKIVDAYDRETGREMGLETDFEKTIDKKVEKVKWRGEGNPTGMYAKPKRKNVFGDGENEKEGEFEEEEAKKQKREA</sequence>
<dbReference type="AlphaFoldDB" id="A0AAD5WTV9"/>
<gene>
    <name evidence="2" type="ORF">MKZ38_006808</name>
</gene>
<evidence type="ECO:0000313" key="2">
    <source>
        <dbReference type="EMBL" id="KAJ2904943.1"/>
    </source>
</evidence>
<keyword evidence="3" id="KW-1185">Reference proteome</keyword>
<feature type="compositionally biased region" description="Polar residues" evidence="1">
    <location>
        <begin position="35"/>
        <end position="52"/>
    </location>
</feature>
<evidence type="ECO:0000256" key="1">
    <source>
        <dbReference type="SAM" id="MobiDB-lite"/>
    </source>
</evidence>